<dbReference type="SUPFAM" id="SSF48371">
    <property type="entry name" value="ARM repeat"/>
    <property type="match status" value="1"/>
</dbReference>
<dbReference type="EMBL" id="JACJIA010000005">
    <property type="protein sequence ID" value="MBA8952722.1"/>
    <property type="molecule type" value="Genomic_DNA"/>
</dbReference>
<organism evidence="2 3">
    <name type="scientific">Actinomadura namibiensis</name>
    <dbReference type="NCBI Taxonomy" id="182080"/>
    <lineage>
        <taxon>Bacteria</taxon>
        <taxon>Bacillati</taxon>
        <taxon>Actinomycetota</taxon>
        <taxon>Actinomycetes</taxon>
        <taxon>Streptosporangiales</taxon>
        <taxon>Thermomonosporaceae</taxon>
        <taxon>Actinomadura</taxon>
    </lineage>
</organism>
<protein>
    <recommendedName>
        <fullName evidence="4">HEAT repeat domain-containing protein</fullName>
    </recommendedName>
</protein>
<accession>A0A7W3QMM3</accession>
<proteinExistence type="predicted"/>
<evidence type="ECO:0000313" key="3">
    <source>
        <dbReference type="Proteomes" id="UP000572680"/>
    </source>
</evidence>
<evidence type="ECO:0000256" key="1">
    <source>
        <dbReference type="SAM" id="MobiDB-lite"/>
    </source>
</evidence>
<dbReference type="Gene3D" id="1.25.10.10">
    <property type="entry name" value="Leucine-rich Repeat Variant"/>
    <property type="match status" value="1"/>
</dbReference>
<dbReference type="RefSeq" id="WP_182844968.1">
    <property type="nucleotide sequence ID" value="NZ_JACJIA010000005.1"/>
</dbReference>
<reference evidence="2 3" key="1">
    <citation type="submission" date="2020-08" db="EMBL/GenBank/DDBJ databases">
        <title>Genomic Encyclopedia of Type Strains, Phase IV (KMG-IV): sequencing the most valuable type-strain genomes for metagenomic binning, comparative biology and taxonomic classification.</title>
        <authorList>
            <person name="Goeker M."/>
        </authorList>
    </citation>
    <scope>NUCLEOTIDE SEQUENCE [LARGE SCALE GENOMIC DNA]</scope>
    <source>
        <strain evidence="2 3">DSM 44197</strain>
    </source>
</reference>
<dbReference type="Proteomes" id="UP000572680">
    <property type="component" value="Unassembled WGS sequence"/>
</dbReference>
<evidence type="ECO:0000313" key="2">
    <source>
        <dbReference type="EMBL" id="MBA8952722.1"/>
    </source>
</evidence>
<dbReference type="InterPro" id="IPR011989">
    <property type="entry name" value="ARM-like"/>
</dbReference>
<evidence type="ECO:0008006" key="4">
    <source>
        <dbReference type="Google" id="ProtNLM"/>
    </source>
</evidence>
<feature type="region of interest" description="Disordered" evidence="1">
    <location>
        <begin position="515"/>
        <end position="540"/>
    </location>
</feature>
<dbReference type="Pfam" id="PF13646">
    <property type="entry name" value="HEAT_2"/>
    <property type="match status" value="1"/>
</dbReference>
<dbReference type="AlphaFoldDB" id="A0A7W3QMM3"/>
<comment type="caution">
    <text evidence="2">The sequence shown here is derived from an EMBL/GenBank/DDBJ whole genome shotgun (WGS) entry which is preliminary data.</text>
</comment>
<gene>
    <name evidence="2" type="ORF">HNR61_004368</name>
</gene>
<sequence length="1144" mass="123036">MSPTPPVWEPAARELLAHVEPLPHPRRMRELALHARTHAGTPYLSALLGELSAGGPYERRTALHLAMAARDLPYVADVLSGPDMDLRRAALRAVRTLPVPDDAVARVLDDAPYGLRRAFYKALRHGGRCALADRLLPQVRERWGDREAAALLPACGPEAVARELPGLAHAVTVWRAVGARHPGAFLDQAERELTGAGHPLRWWRRRGRGFAWAARAEPERALEVAERHRLGTCARGFPAAAVTALAGADPVRTMRLALTTGTRRWDVPPAFLRHLRACPDEALGAALPAEPHSARPAIAALPPSRRAGVVDRLRERAPGRFAGDGARWLLDVLPADRAAAEARRILDWHASVWHSSRSRLDDPDLPLILTSHLPYEEAEGTLAAAAFGGDPRRRGLARSLLVRCAARTGDAGRLRALLADLVDRTRNEQDPLRGGLLTALAKVPPGLLDDACAEPLERLAAAVAEARDTSPATVRALLALAGRVLRHHPSGALVGWAVGVHGRLALRFGAEAFVPPDPEPDPYGRRRRRGPRSVRRDPAVPRERERDLFEALLPALRAARERRDLTLAVAVARFLGRRAARFGELQDDLRAAVLTAPEPVARAAAALWSGDPADLVAGDPSTAVLPEVWRAVAARRTDLLDTGLLDTGLLDGVPTGPATGNLADAARLWSPPVEGGAAGRWTPAQRRLVRDRLLADAADETRPVVARAAALTSLGRLPGGLDALRPWTGHAEVVLAEAATEALGGVDHPDGAVPVLLDRARGDASRVAVAALAGCCAALPPSRLGGLLDGLLTGPAGKVTVRKQAARLLERHRPPGAADALLRAWNDPDLHRDVRIAVAGALRRMPEDPRVWDALGEAAGPYASEPMLRALCQATPAGYAPRDRPRYAALMRRLVLAAEGPGVRFRVNKAFGSWARWYEDGFADMLAAVADPAAAEGEVESLLLGALLRAGVVGVEICDVLARLLAAERDFHTHRRVGGVARNIRSVPAAVPGRDELFRRAVAVLAADPLHLKEAVDLAVARLDRYVDDEPDAGELADEVEAIAALLRDRPVLASRAGDGLRHRPYRREAGFPPALVRPAARRLVRRGDLASHLLAVNLVGSYGAAAGWNGGWRELLEELRRSPHVEVRQDAWNVEAELHPAVQ</sequence>
<dbReference type="InterPro" id="IPR016024">
    <property type="entry name" value="ARM-type_fold"/>
</dbReference>
<name>A0A7W3QMM3_ACTNM</name>
<keyword evidence="3" id="KW-1185">Reference proteome</keyword>